<feature type="region of interest" description="Disordered" evidence="2">
    <location>
        <begin position="127"/>
        <end position="146"/>
    </location>
</feature>
<gene>
    <name evidence="3" type="ORF">KRX52_09980</name>
</gene>
<dbReference type="Proteomes" id="UP000813068">
    <property type="component" value="Unassembled WGS sequence"/>
</dbReference>
<dbReference type="RefSeq" id="WP_217681597.1">
    <property type="nucleotide sequence ID" value="NZ_JAHRGL010000020.1"/>
</dbReference>
<accession>A0ABS6MWE7</accession>
<dbReference type="PROSITE" id="PS51353">
    <property type="entry name" value="ARSC"/>
    <property type="match status" value="1"/>
</dbReference>
<keyword evidence="4" id="KW-1185">Reference proteome</keyword>
<sequence length="146" mass="15935">MTSMVFYEKPGCASNRRQKQQLRAAGFALQVRDLLSEPWTREQLRPFFAERPVAEWFNRAAPAIKSGAIDPQALDAEQALALLLAQPLLIRRPLISCGHLRMAGFDPLALNALLPEDRLAQLAASPEGCAHGDHGHGRCAAPGSSR</sequence>
<dbReference type="PANTHER" id="PTHR30041:SF8">
    <property type="entry name" value="PROTEIN YFFB"/>
    <property type="match status" value="1"/>
</dbReference>
<reference evidence="3 4" key="1">
    <citation type="submission" date="2021-06" db="EMBL/GenBank/DDBJ databases">
        <title>Differences between aerobic and microaerobic xylene degrading microbial communities.</title>
        <authorList>
            <person name="Banerjee S."/>
            <person name="Tancsics A."/>
        </authorList>
    </citation>
    <scope>NUCLEOTIDE SEQUENCE [LARGE SCALE GENOMIC DNA]</scope>
    <source>
        <strain evidence="3 4">MAP12</strain>
    </source>
</reference>
<name>A0ABS6MWE7_9GAMM</name>
<dbReference type="PANTHER" id="PTHR30041">
    <property type="entry name" value="ARSENATE REDUCTASE"/>
    <property type="match status" value="1"/>
</dbReference>
<dbReference type="InterPro" id="IPR006660">
    <property type="entry name" value="Arsenate_reductase-like"/>
</dbReference>
<organism evidence="3 4">
    <name type="scientific">Geopseudomonas aromaticivorans</name>
    <dbReference type="NCBI Taxonomy" id="2849492"/>
    <lineage>
        <taxon>Bacteria</taxon>
        <taxon>Pseudomonadati</taxon>
        <taxon>Pseudomonadota</taxon>
        <taxon>Gammaproteobacteria</taxon>
        <taxon>Pseudomonadales</taxon>
        <taxon>Pseudomonadaceae</taxon>
        <taxon>Geopseudomonas</taxon>
    </lineage>
</organism>
<evidence type="ECO:0000313" key="4">
    <source>
        <dbReference type="Proteomes" id="UP000813068"/>
    </source>
</evidence>
<evidence type="ECO:0000256" key="2">
    <source>
        <dbReference type="SAM" id="MobiDB-lite"/>
    </source>
</evidence>
<proteinExistence type="inferred from homology"/>
<evidence type="ECO:0000313" key="3">
    <source>
        <dbReference type="EMBL" id="MBV2133130.1"/>
    </source>
</evidence>
<dbReference type="EMBL" id="JAHRGL010000020">
    <property type="protein sequence ID" value="MBV2133130.1"/>
    <property type="molecule type" value="Genomic_DNA"/>
</dbReference>
<dbReference type="NCBIfam" id="TIGR01616">
    <property type="entry name" value="nitro_assoc"/>
    <property type="match status" value="1"/>
</dbReference>
<comment type="caution">
    <text evidence="3">The sequence shown here is derived from an EMBL/GenBank/DDBJ whole genome shotgun (WGS) entry which is preliminary data.</text>
</comment>
<dbReference type="InterPro" id="IPR006503">
    <property type="entry name" value="Nase-assoc"/>
</dbReference>
<protein>
    <submittedName>
        <fullName evidence="3">Arsenate reductase family protein</fullName>
    </submittedName>
</protein>
<dbReference type="Pfam" id="PF03960">
    <property type="entry name" value="ArsC"/>
    <property type="match status" value="1"/>
</dbReference>
<comment type="similarity">
    <text evidence="1">Belongs to the ArsC family.</text>
</comment>
<evidence type="ECO:0000256" key="1">
    <source>
        <dbReference type="PROSITE-ProRule" id="PRU01282"/>
    </source>
</evidence>